<dbReference type="EMBL" id="JAELVR010000003">
    <property type="protein sequence ID" value="MBJ6371034.1"/>
    <property type="molecule type" value="Genomic_DNA"/>
</dbReference>
<gene>
    <name evidence="2" type="ORF">JF290_05810</name>
</gene>
<evidence type="ECO:0000313" key="2">
    <source>
        <dbReference type="EMBL" id="MBJ6371034.1"/>
    </source>
</evidence>
<dbReference type="RefSeq" id="WP_199023820.1">
    <property type="nucleotide sequence ID" value="NZ_JAELVR010000003.1"/>
</dbReference>
<name>A0A8J7LRM3_9RHOB</name>
<comment type="caution">
    <text evidence="2">The sequence shown here is derived from an EMBL/GenBank/DDBJ whole genome shotgun (WGS) entry which is preliminary data.</text>
</comment>
<feature type="signal peptide" evidence="1">
    <location>
        <begin position="1"/>
        <end position="23"/>
    </location>
</feature>
<feature type="chain" id="PRO_5035176026" description="YkuD domain-containing protein" evidence="1">
    <location>
        <begin position="24"/>
        <end position="247"/>
    </location>
</feature>
<reference evidence="2" key="1">
    <citation type="submission" date="2020-12" db="EMBL/GenBank/DDBJ databases">
        <title>Sedimentitalea sp. nov., isolated from sand in Incheon.</title>
        <authorList>
            <person name="Kim W."/>
        </authorList>
    </citation>
    <scope>NUCLEOTIDE SEQUENCE</scope>
    <source>
        <strain evidence="2">CAU 1593</strain>
    </source>
</reference>
<evidence type="ECO:0008006" key="4">
    <source>
        <dbReference type="Google" id="ProtNLM"/>
    </source>
</evidence>
<evidence type="ECO:0000313" key="3">
    <source>
        <dbReference type="Proteomes" id="UP000619079"/>
    </source>
</evidence>
<accession>A0A8J7LRM3</accession>
<dbReference type="Proteomes" id="UP000619079">
    <property type="component" value="Unassembled WGS sequence"/>
</dbReference>
<proteinExistence type="predicted"/>
<keyword evidence="1" id="KW-0732">Signal</keyword>
<evidence type="ECO:0000256" key="1">
    <source>
        <dbReference type="SAM" id="SignalP"/>
    </source>
</evidence>
<dbReference type="AlphaFoldDB" id="A0A8J7LRM3"/>
<sequence length="247" mass="26637">MSQTRFLIATLFCLLPALGPLSAQGLSGPADSPPPGFAGTEYVDGRGCVFARASIDGVVTWVPRRDATRVQVCGRTPTRTAAMATPAPRSAAAPAGQTRIIPRHVYDNRRNTVVMAVPRGYRPAWDDGRLNPHRTEMILAPSMIRPHRAPPAGFTAGWGDGRLNPHRGVRSAQGEAQTDRIWTRTVPRSLRPLPTDVPVVQIDRSALPQAIAFQEPGPPIRQQAGGLAVTRLSTRAGDARFPPKADR</sequence>
<organism evidence="2 3">
    <name type="scientific">Sedimentitalea arenosa</name>
    <dbReference type="NCBI Taxonomy" id="2798803"/>
    <lineage>
        <taxon>Bacteria</taxon>
        <taxon>Pseudomonadati</taxon>
        <taxon>Pseudomonadota</taxon>
        <taxon>Alphaproteobacteria</taxon>
        <taxon>Rhodobacterales</taxon>
        <taxon>Paracoccaceae</taxon>
        <taxon>Sedimentitalea</taxon>
    </lineage>
</organism>
<keyword evidence="3" id="KW-1185">Reference proteome</keyword>
<protein>
    <recommendedName>
        <fullName evidence="4">YkuD domain-containing protein</fullName>
    </recommendedName>
</protein>